<reference evidence="3 4" key="1">
    <citation type="submission" date="2024-01" db="EMBL/GenBank/DDBJ databases">
        <title>The genomes of 5 underutilized Papilionoideae crops provide insights into root nodulation and disease resistance.</title>
        <authorList>
            <person name="Yuan L."/>
        </authorList>
    </citation>
    <scope>NUCLEOTIDE SEQUENCE [LARGE SCALE GENOMIC DNA]</scope>
    <source>
        <strain evidence="3">LY-2023</strain>
        <tissue evidence="3">Leaf</tissue>
    </source>
</reference>
<evidence type="ECO:0000313" key="4">
    <source>
        <dbReference type="Proteomes" id="UP001359559"/>
    </source>
</evidence>
<dbReference type="PANTHER" id="PTHR33640:SF3">
    <property type="entry name" value="DUF4408 DOMAIN-CONTAINING PROTEIN"/>
    <property type="match status" value="1"/>
</dbReference>
<dbReference type="EMBL" id="JAYKXN010000008">
    <property type="protein sequence ID" value="KAK7262881.1"/>
    <property type="molecule type" value="Genomic_DNA"/>
</dbReference>
<feature type="compositionally biased region" description="Basic and acidic residues" evidence="1">
    <location>
        <begin position="179"/>
        <end position="190"/>
    </location>
</feature>
<comment type="caution">
    <text evidence="3">The sequence shown here is derived from an EMBL/GenBank/DDBJ whole genome shotgun (WGS) entry which is preliminary data.</text>
</comment>
<dbReference type="PANTHER" id="PTHR33640">
    <property type="entry name" value="TRANSMEMBRANE PROTEIN"/>
    <property type="match status" value="1"/>
</dbReference>
<proteinExistence type="predicted"/>
<feature type="transmembrane region" description="Helical" evidence="2">
    <location>
        <begin position="30"/>
        <end position="49"/>
    </location>
</feature>
<protein>
    <submittedName>
        <fullName evidence="3">Uncharacterized protein</fullName>
    </submittedName>
</protein>
<evidence type="ECO:0000313" key="3">
    <source>
        <dbReference type="EMBL" id="KAK7262881.1"/>
    </source>
</evidence>
<evidence type="ECO:0000256" key="1">
    <source>
        <dbReference type="SAM" id="MobiDB-lite"/>
    </source>
</evidence>
<evidence type="ECO:0000256" key="2">
    <source>
        <dbReference type="SAM" id="Phobius"/>
    </source>
</evidence>
<organism evidence="3 4">
    <name type="scientific">Clitoria ternatea</name>
    <name type="common">Butterfly pea</name>
    <dbReference type="NCBI Taxonomy" id="43366"/>
    <lineage>
        <taxon>Eukaryota</taxon>
        <taxon>Viridiplantae</taxon>
        <taxon>Streptophyta</taxon>
        <taxon>Embryophyta</taxon>
        <taxon>Tracheophyta</taxon>
        <taxon>Spermatophyta</taxon>
        <taxon>Magnoliopsida</taxon>
        <taxon>eudicotyledons</taxon>
        <taxon>Gunneridae</taxon>
        <taxon>Pentapetalae</taxon>
        <taxon>rosids</taxon>
        <taxon>fabids</taxon>
        <taxon>Fabales</taxon>
        <taxon>Fabaceae</taxon>
        <taxon>Papilionoideae</taxon>
        <taxon>50 kb inversion clade</taxon>
        <taxon>NPAAA clade</taxon>
        <taxon>indigoferoid/millettioid clade</taxon>
        <taxon>Phaseoleae</taxon>
        <taxon>Clitoria</taxon>
    </lineage>
</organism>
<sequence length="233" mass="26001">MDDLLMKAEKANAIRTHTNMFAAISKTLRILEIAIILILLFWILTRLPFALALTAQLLRRLAAFAASPLVVFAVSNAIIAALLAQSGRFAAQTSAEGLYRDLLNNRCAVADRPSPTMEPALSPPEAEFQDKQVIAETVQDRACLDGGARSEVSVSKYRRSQSEKWKGEGGKLPRRRQLRRSETEKQREKSPGILYPQDKLSSEEFQEAIEAFIAKQMRFLREESSAIVVQNPS</sequence>
<feature type="compositionally biased region" description="Basic and acidic residues" evidence="1">
    <location>
        <begin position="160"/>
        <end position="171"/>
    </location>
</feature>
<name>A0AAN9ET49_CLITE</name>
<feature type="transmembrane region" description="Helical" evidence="2">
    <location>
        <begin position="61"/>
        <end position="84"/>
    </location>
</feature>
<keyword evidence="2" id="KW-1133">Transmembrane helix</keyword>
<gene>
    <name evidence="3" type="ORF">RJT34_30462</name>
</gene>
<dbReference type="AlphaFoldDB" id="A0AAN9ET49"/>
<dbReference type="Proteomes" id="UP001359559">
    <property type="component" value="Unassembled WGS sequence"/>
</dbReference>
<keyword evidence="2" id="KW-0472">Membrane</keyword>
<keyword evidence="4" id="KW-1185">Reference proteome</keyword>
<keyword evidence="2" id="KW-0812">Transmembrane</keyword>
<accession>A0AAN9ET49</accession>
<feature type="region of interest" description="Disordered" evidence="1">
    <location>
        <begin position="159"/>
        <end position="199"/>
    </location>
</feature>